<dbReference type="SMART" id="SM01126">
    <property type="entry name" value="DDE_Tnp_IS1595"/>
    <property type="match status" value="1"/>
</dbReference>
<dbReference type="InterPro" id="IPR024442">
    <property type="entry name" value="Transposase_Zn_ribbon"/>
</dbReference>
<evidence type="ECO:0000259" key="1">
    <source>
        <dbReference type="SMART" id="SM01126"/>
    </source>
</evidence>
<dbReference type="InterPro" id="IPR053164">
    <property type="entry name" value="IS1016-like_transposase"/>
</dbReference>
<evidence type="ECO:0000313" key="2">
    <source>
        <dbReference type="EMBL" id="OIR00698.1"/>
    </source>
</evidence>
<dbReference type="InterPro" id="IPR024445">
    <property type="entry name" value="Tnp_ISXO2-like"/>
</dbReference>
<comment type="caution">
    <text evidence="2">The sequence shown here is derived from an EMBL/GenBank/DDBJ whole genome shotgun (WGS) entry which is preliminary data.</text>
</comment>
<dbReference type="PANTHER" id="PTHR47163">
    <property type="entry name" value="DDE_TNP_IS1595 DOMAIN-CONTAINING PROTEIN"/>
    <property type="match status" value="1"/>
</dbReference>
<name>A0A1J5RXZ2_9ZZZZ</name>
<protein>
    <submittedName>
        <fullName evidence="2">ISXO2-like transposase domain protein</fullName>
    </submittedName>
</protein>
<dbReference type="AlphaFoldDB" id="A0A1J5RXZ2"/>
<dbReference type="NCBIfam" id="NF033547">
    <property type="entry name" value="transpos_IS1595"/>
    <property type="match status" value="1"/>
</dbReference>
<dbReference type="Pfam" id="PF12762">
    <property type="entry name" value="DDE_Tnp_IS1595"/>
    <property type="match status" value="1"/>
</dbReference>
<proteinExistence type="predicted"/>
<organism evidence="2">
    <name type="scientific">mine drainage metagenome</name>
    <dbReference type="NCBI Taxonomy" id="410659"/>
    <lineage>
        <taxon>unclassified sequences</taxon>
        <taxon>metagenomes</taxon>
        <taxon>ecological metagenomes</taxon>
    </lineage>
</organism>
<reference evidence="2" key="1">
    <citation type="submission" date="2016-10" db="EMBL/GenBank/DDBJ databases">
        <title>Sequence of Gallionella enrichment culture.</title>
        <authorList>
            <person name="Poehlein A."/>
            <person name="Muehling M."/>
            <person name="Daniel R."/>
        </authorList>
    </citation>
    <scope>NUCLEOTIDE SEQUENCE</scope>
</reference>
<accession>A0A1J5RXZ2</accession>
<gene>
    <name evidence="2" type="ORF">GALL_172230</name>
</gene>
<dbReference type="EMBL" id="MLJW01000092">
    <property type="protein sequence ID" value="OIR00698.1"/>
    <property type="molecule type" value="Genomic_DNA"/>
</dbReference>
<dbReference type="PANTHER" id="PTHR47163:SF2">
    <property type="entry name" value="SI:DKEY-17M8.2"/>
    <property type="match status" value="1"/>
</dbReference>
<feature type="domain" description="ISXO2-like transposase" evidence="1">
    <location>
        <begin position="125"/>
        <end position="272"/>
    </location>
</feature>
<dbReference type="Pfam" id="PF12760">
    <property type="entry name" value="Zn_ribbon_IS1595"/>
    <property type="match status" value="1"/>
</dbReference>
<sequence>MFKNLHELIATMPDEKSCRDYLIKERWNGVPVCPYCESEKSYLIEDGKRFKCGSCLKKYSVTVGTIFHASNIKLNKWLMAVYILSSHKKGISSYQLGKDIGVAQKTAWFMMHRIRKSLSETNPEMLDNTVEVDEVWIGGKMKNKHVAVRKKAHEDNISHSSNKVGVIGMLERQGNIKLQIIDRPLKQMVKENVSPDAVIITDSLNAYSGLNKQHKAHEVVSHINDEFVRGEFHTNSIEGFWSIMKRGIYGIYHQVSPEHLHRYCDEFSYRYNTRKMKDADRFVLTLQGIEKRLTYKDLVSHGKNNQKRIEAQNKSSE</sequence>